<dbReference type="GO" id="GO:0005654">
    <property type="term" value="C:nucleoplasm"/>
    <property type="evidence" value="ECO:0007669"/>
    <property type="project" value="TreeGrafter"/>
</dbReference>
<dbReference type="InParanoid" id="L9K6A0"/>
<evidence type="ECO:0000256" key="1">
    <source>
        <dbReference type="ARBA" id="ARBA00006938"/>
    </source>
</evidence>
<comment type="similarity">
    <text evidence="1">Belongs to the RBM48 family.</text>
</comment>
<evidence type="ECO:0000256" key="9">
    <source>
        <dbReference type="SAM" id="MobiDB-lite"/>
    </source>
</evidence>
<dbReference type="GO" id="GO:0003723">
    <property type="term" value="F:RNA binding"/>
    <property type="evidence" value="ECO:0007669"/>
    <property type="project" value="UniProtKB-KW"/>
</dbReference>
<dbReference type="InterPro" id="IPR035979">
    <property type="entry name" value="RBD_domain_sf"/>
</dbReference>
<evidence type="ECO:0000256" key="8">
    <source>
        <dbReference type="ARBA" id="ARBA00035022"/>
    </source>
</evidence>
<dbReference type="STRING" id="246437.L9K6A0"/>
<dbReference type="SUPFAM" id="SSF54928">
    <property type="entry name" value="RNA-binding domain, RBD"/>
    <property type="match status" value="1"/>
</dbReference>
<dbReference type="CDD" id="cd12442">
    <property type="entry name" value="RRM_RBM48"/>
    <property type="match status" value="1"/>
</dbReference>
<reference evidence="11" key="1">
    <citation type="submission" date="2012-07" db="EMBL/GenBank/DDBJ databases">
        <title>Genome of the Chinese tree shrew, a rising model animal genetically related to primates.</title>
        <authorList>
            <person name="Zhang G."/>
            <person name="Fan Y."/>
            <person name="Yao Y."/>
            <person name="Huang Z."/>
        </authorList>
    </citation>
    <scope>NUCLEOTIDE SEQUENCE [LARGE SCALE GENOMIC DNA]</scope>
</reference>
<dbReference type="FunCoup" id="L9K6A0">
    <property type="interactions" value="1540"/>
</dbReference>
<dbReference type="eggNOG" id="ENOG502QSNB">
    <property type="taxonomic scope" value="Eukaryota"/>
</dbReference>
<feature type="region of interest" description="Disordered" evidence="9">
    <location>
        <begin position="215"/>
        <end position="234"/>
    </location>
</feature>
<keyword evidence="5" id="KW-0694">RNA-binding</keyword>
<evidence type="ECO:0000256" key="4">
    <source>
        <dbReference type="ARBA" id="ARBA00022728"/>
    </source>
</evidence>
<dbReference type="Proteomes" id="UP000011518">
    <property type="component" value="Unassembled WGS sequence"/>
</dbReference>
<evidence type="ECO:0000256" key="7">
    <source>
        <dbReference type="ARBA" id="ARBA00035004"/>
    </source>
</evidence>
<evidence type="ECO:0000313" key="11">
    <source>
        <dbReference type="Proteomes" id="UP000011518"/>
    </source>
</evidence>
<sequence length="489" mass="53513">MASGGGELGGVFDHHAQKAVCDTRAKYREGRRPRAVKVYTINLESRYLLIQGVPAVGAMKELVERFALYGPIEQYNPLDEYPAEDFTEVYLIKFVNLQSARTAKKKMDEQSFFGGLLHVCYAPEFETVEETRKKLQERKAYIARSTKNKDYYMTKKKLTPEHKDMKDFRPDFYSEMSGFCAATLNTSTRNSNLSLPYSCELPLCSFSSQSTCSSGEHVDGPSNFSKDGRHHDDTVEQCNHNSLQKIQMNTLKSHVASSATQKPIPSSEAVGRFMPRTTQLQERKRRREDDRKLGTIETGFSGNEVMIGPLLPDIPKVDMHDDSLNTTANLIRNKLKEIRLPFRNTTLWIRKALSKQEMASASSSPRSQSGSGNFGGGFGSNDNFGRGGNLSGLGGFGGSCSGGGYSGSGDGYNGFGMMVVTEEAALVTLVEAEAMEVVDRVMETRAVAMEGVVAVTGITMEESEAALGGSSGSNLGGGGNYNDFGNYSN</sequence>
<evidence type="ECO:0000256" key="6">
    <source>
        <dbReference type="ARBA" id="ARBA00023187"/>
    </source>
</evidence>
<protein>
    <recommendedName>
        <fullName evidence="2">RNA-binding protein 48</fullName>
    </recommendedName>
</protein>
<evidence type="ECO:0000313" key="10">
    <source>
        <dbReference type="EMBL" id="ELW56947.1"/>
    </source>
</evidence>
<dbReference type="PANTHER" id="PTHR20957">
    <property type="entry name" value="RNA-BINDING PROTEIN 48"/>
    <property type="match status" value="1"/>
</dbReference>
<proteinExistence type="inferred from homology"/>
<organism evidence="10 11">
    <name type="scientific">Tupaia chinensis</name>
    <name type="common">Chinese tree shrew</name>
    <name type="synonym">Tupaia belangeri chinensis</name>
    <dbReference type="NCBI Taxonomy" id="246437"/>
    <lineage>
        <taxon>Eukaryota</taxon>
        <taxon>Metazoa</taxon>
        <taxon>Chordata</taxon>
        <taxon>Craniata</taxon>
        <taxon>Vertebrata</taxon>
        <taxon>Euteleostomi</taxon>
        <taxon>Mammalia</taxon>
        <taxon>Eutheria</taxon>
        <taxon>Euarchontoglires</taxon>
        <taxon>Scandentia</taxon>
        <taxon>Tupaiidae</taxon>
        <taxon>Tupaia</taxon>
    </lineage>
</organism>
<keyword evidence="11" id="KW-1185">Reference proteome</keyword>
<dbReference type="GO" id="GO:0006397">
    <property type="term" value="P:mRNA processing"/>
    <property type="evidence" value="ECO:0007669"/>
    <property type="project" value="UniProtKB-KW"/>
</dbReference>
<comment type="subunit">
    <text evidence="8">Component of the minor spliceosome. Within this complex, interacts with ARMC7 and PRPF8/PRP8.</text>
</comment>
<gene>
    <name evidence="10" type="ORF">TREES_T100019553</name>
</gene>
<evidence type="ECO:0000256" key="3">
    <source>
        <dbReference type="ARBA" id="ARBA00022664"/>
    </source>
</evidence>
<dbReference type="FunFam" id="3.30.70.330:FF:000424">
    <property type="entry name" value="RNA-binding protein 48 isoform X4"/>
    <property type="match status" value="1"/>
</dbReference>
<dbReference type="GO" id="GO:0008380">
    <property type="term" value="P:RNA splicing"/>
    <property type="evidence" value="ECO:0007669"/>
    <property type="project" value="UniProtKB-KW"/>
</dbReference>
<comment type="function">
    <text evidence="7">As a component of the minor spliceosome, involved in the splicing of U12-type introns in pre-mRNAs.</text>
</comment>
<accession>L9K6A0</accession>
<feature type="compositionally biased region" description="Low complexity" evidence="9">
    <location>
        <begin position="360"/>
        <end position="371"/>
    </location>
</feature>
<dbReference type="InterPro" id="IPR034264">
    <property type="entry name" value="RBM48_RRM"/>
</dbReference>
<keyword evidence="6" id="KW-0508">mRNA splicing</keyword>
<evidence type="ECO:0000256" key="5">
    <source>
        <dbReference type="ARBA" id="ARBA00022884"/>
    </source>
</evidence>
<feature type="region of interest" description="Disordered" evidence="9">
    <location>
        <begin position="358"/>
        <end position="378"/>
    </location>
</feature>
<evidence type="ECO:0000256" key="2">
    <source>
        <dbReference type="ARBA" id="ARBA00015189"/>
    </source>
</evidence>
<keyword evidence="3" id="KW-0507">mRNA processing</keyword>
<dbReference type="PANTHER" id="PTHR20957:SF0">
    <property type="entry name" value="RNA-BINDING PROTEIN 48"/>
    <property type="match status" value="1"/>
</dbReference>
<dbReference type="GO" id="GO:0005681">
    <property type="term" value="C:spliceosomal complex"/>
    <property type="evidence" value="ECO:0007669"/>
    <property type="project" value="UniProtKB-KW"/>
</dbReference>
<keyword evidence="4" id="KW-0747">Spliceosome</keyword>
<name>L9K6A0_TUPCH</name>
<dbReference type="AlphaFoldDB" id="L9K6A0"/>
<dbReference type="EMBL" id="KB320916">
    <property type="protein sequence ID" value="ELW56947.1"/>
    <property type="molecule type" value="Genomic_DNA"/>
</dbReference>
<dbReference type="InterPro" id="IPR039599">
    <property type="entry name" value="RBM48"/>
</dbReference>
<reference evidence="11" key="2">
    <citation type="journal article" date="2013" name="Nat. Commun.">
        <title>Genome of the Chinese tree shrew.</title>
        <authorList>
            <person name="Fan Y."/>
            <person name="Huang Z.Y."/>
            <person name="Cao C.C."/>
            <person name="Chen C.S."/>
            <person name="Chen Y.X."/>
            <person name="Fan D.D."/>
            <person name="He J."/>
            <person name="Hou H.L."/>
            <person name="Hu L."/>
            <person name="Hu X.T."/>
            <person name="Jiang X.T."/>
            <person name="Lai R."/>
            <person name="Lang Y.S."/>
            <person name="Liang B."/>
            <person name="Liao S.G."/>
            <person name="Mu D."/>
            <person name="Ma Y.Y."/>
            <person name="Niu Y.Y."/>
            <person name="Sun X.Q."/>
            <person name="Xia J.Q."/>
            <person name="Xiao J."/>
            <person name="Xiong Z.Q."/>
            <person name="Xu L."/>
            <person name="Yang L."/>
            <person name="Zhang Y."/>
            <person name="Zhao W."/>
            <person name="Zhao X.D."/>
            <person name="Zheng Y.T."/>
            <person name="Zhou J.M."/>
            <person name="Zhu Y.B."/>
            <person name="Zhang G.J."/>
            <person name="Wang J."/>
            <person name="Yao Y.G."/>
        </authorList>
    </citation>
    <scope>NUCLEOTIDE SEQUENCE [LARGE SCALE GENOMIC DNA]</scope>
</reference>